<proteinExistence type="predicted"/>
<accession>A0A2M7QAW5</accession>
<dbReference type="AlphaFoldDB" id="A0A2M7QAW5"/>
<organism evidence="1 2">
    <name type="scientific">Candidatus Uhrbacteria bacterium CG_4_10_14_0_8_um_filter_58_22</name>
    <dbReference type="NCBI Taxonomy" id="1975029"/>
    <lineage>
        <taxon>Bacteria</taxon>
        <taxon>Candidatus Uhriibacteriota</taxon>
    </lineage>
</organism>
<gene>
    <name evidence="1" type="ORF">COY93_00535</name>
</gene>
<protein>
    <submittedName>
        <fullName evidence="1">Uncharacterized protein</fullName>
    </submittedName>
</protein>
<name>A0A2M7QAW5_9BACT</name>
<dbReference type="EMBL" id="PFLC01000010">
    <property type="protein sequence ID" value="PIY63274.1"/>
    <property type="molecule type" value="Genomic_DNA"/>
</dbReference>
<comment type="caution">
    <text evidence="1">The sequence shown here is derived from an EMBL/GenBank/DDBJ whole genome shotgun (WGS) entry which is preliminary data.</text>
</comment>
<sequence>MAPFIALCSGMTLSISSALLLEGVLLLNSLVGWHRMPLFKEINRWLQIRFTTSPPNKSQLEVAKSALDAVLAAGRN</sequence>
<evidence type="ECO:0000313" key="2">
    <source>
        <dbReference type="Proteomes" id="UP000230973"/>
    </source>
</evidence>
<evidence type="ECO:0000313" key="1">
    <source>
        <dbReference type="EMBL" id="PIY63274.1"/>
    </source>
</evidence>
<reference evidence="2" key="1">
    <citation type="submission" date="2017-09" db="EMBL/GenBank/DDBJ databases">
        <title>Depth-based differentiation of microbial function through sediment-hosted aquifers and enrichment of novel symbionts in the deep terrestrial subsurface.</title>
        <authorList>
            <person name="Probst A.J."/>
            <person name="Ladd B."/>
            <person name="Jarett J.K."/>
            <person name="Geller-Mcgrath D.E."/>
            <person name="Sieber C.M.K."/>
            <person name="Emerson J.B."/>
            <person name="Anantharaman K."/>
            <person name="Thomas B.C."/>
            <person name="Malmstrom R."/>
            <person name="Stieglmeier M."/>
            <person name="Klingl A."/>
            <person name="Woyke T."/>
            <person name="Ryan C.M."/>
            <person name="Banfield J.F."/>
        </authorList>
    </citation>
    <scope>NUCLEOTIDE SEQUENCE [LARGE SCALE GENOMIC DNA]</scope>
</reference>
<dbReference type="Proteomes" id="UP000230973">
    <property type="component" value="Unassembled WGS sequence"/>
</dbReference>